<sequence>MRLAAIYDETGEASVGTAKQDFHGAALAVEALNASGGLLGRRVELVALDNHGTPLGARHAALQAVEAGALAVLGGPWSGMATAMAEVCQQARTPFVASIATHPGVTRIGEWIFRVCYTDDQQGELLARFARFGLSATTAAVLVNVGNAYSQGLAAIFSQAFIAAGGRIVCEQGFKSNDTDYSGELAAVAAAAPDVVFLPSYALESGHIVRQAASMGITAPFLGGDGWGPTMVETGRGAVNGHFYTTHWHPDAPLAAGKDIARAYQEAHGRDPVQPDAILAYDAVMVLADAIRRAGSLDRNAIRTALEKTRDFPGGTGNITFDADRNPMGKEVSILRFENGQTIFFTAFR</sequence>
<name>A0A7K3NR49_9BACT</name>
<proteinExistence type="inferred from homology"/>
<dbReference type="EMBL" id="JAAGRQ010000126">
    <property type="protein sequence ID" value="NDY58668.1"/>
    <property type="molecule type" value="Genomic_DNA"/>
</dbReference>
<keyword evidence="2" id="KW-0732">Signal</keyword>
<dbReference type="CDD" id="cd06347">
    <property type="entry name" value="PBP1_ABC_LivK_ligand_binding-like"/>
    <property type="match status" value="1"/>
</dbReference>
<gene>
    <name evidence="4" type="ORF">G3N56_18185</name>
</gene>
<evidence type="ECO:0000313" key="4">
    <source>
        <dbReference type="EMBL" id="NDY58668.1"/>
    </source>
</evidence>
<protein>
    <submittedName>
        <fullName evidence="4">ABC transporter substrate-binding protein</fullName>
    </submittedName>
</protein>
<keyword evidence="5" id="KW-1185">Reference proteome</keyword>
<comment type="caution">
    <text evidence="4">The sequence shown here is derived from an EMBL/GenBank/DDBJ whole genome shotgun (WGS) entry which is preliminary data.</text>
</comment>
<accession>A0A7K3NR49</accession>
<reference evidence="4 5" key="1">
    <citation type="submission" date="2020-02" db="EMBL/GenBank/DDBJ databases">
        <title>Comparative genomics of sulfur disproportionating microorganisms.</title>
        <authorList>
            <person name="Ward L.M."/>
            <person name="Bertran E."/>
            <person name="Johnston D.T."/>
        </authorList>
    </citation>
    <scope>NUCLEOTIDE SEQUENCE [LARGE SCALE GENOMIC DNA]</scope>
    <source>
        <strain evidence="4 5">DSM 3696</strain>
    </source>
</reference>
<dbReference type="SUPFAM" id="SSF53822">
    <property type="entry name" value="Periplasmic binding protein-like I"/>
    <property type="match status" value="1"/>
</dbReference>
<dbReference type="InterPro" id="IPR051010">
    <property type="entry name" value="BCAA_transport"/>
</dbReference>
<dbReference type="AlphaFoldDB" id="A0A7K3NR49"/>
<dbReference type="InterPro" id="IPR028082">
    <property type="entry name" value="Peripla_BP_I"/>
</dbReference>
<dbReference type="Proteomes" id="UP000469724">
    <property type="component" value="Unassembled WGS sequence"/>
</dbReference>
<evidence type="ECO:0000313" key="5">
    <source>
        <dbReference type="Proteomes" id="UP000469724"/>
    </source>
</evidence>
<feature type="domain" description="Leucine-binding protein" evidence="3">
    <location>
        <begin position="2"/>
        <end position="340"/>
    </location>
</feature>
<dbReference type="RefSeq" id="WP_163303738.1">
    <property type="nucleotide sequence ID" value="NZ_JAAGRQ010000126.1"/>
</dbReference>
<dbReference type="Gene3D" id="3.40.50.2300">
    <property type="match status" value="2"/>
</dbReference>
<comment type="similarity">
    <text evidence="1">Belongs to the leucine-binding protein family.</text>
</comment>
<evidence type="ECO:0000259" key="3">
    <source>
        <dbReference type="Pfam" id="PF13458"/>
    </source>
</evidence>
<dbReference type="PANTHER" id="PTHR30483:SF6">
    <property type="entry name" value="PERIPLASMIC BINDING PROTEIN OF ABC TRANSPORTER FOR NATURAL AMINO ACIDS"/>
    <property type="match status" value="1"/>
</dbReference>
<dbReference type="PANTHER" id="PTHR30483">
    <property type="entry name" value="LEUCINE-SPECIFIC-BINDING PROTEIN"/>
    <property type="match status" value="1"/>
</dbReference>
<dbReference type="InterPro" id="IPR028081">
    <property type="entry name" value="Leu-bd"/>
</dbReference>
<organism evidence="4 5">
    <name type="scientific">Desulfolutivibrio sulfodismutans</name>
    <dbReference type="NCBI Taxonomy" id="63561"/>
    <lineage>
        <taxon>Bacteria</taxon>
        <taxon>Pseudomonadati</taxon>
        <taxon>Thermodesulfobacteriota</taxon>
        <taxon>Desulfovibrionia</taxon>
        <taxon>Desulfovibrionales</taxon>
        <taxon>Desulfovibrionaceae</taxon>
        <taxon>Desulfolutivibrio</taxon>
    </lineage>
</organism>
<dbReference type="Pfam" id="PF13458">
    <property type="entry name" value="Peripla_BP_6"/>
    <property type="match status" value="1"/>
</dbReference>
<evidence type="ECO:0000256" key="1">
    <source>
        <dbReference type="ARBA" id="ARBA00010062"/>
    </source>
</evidence>
<evidence type="ECO:0000256" key="2">
    <source>
        <dbReference type="ARBA" id="ARBA00022729"/>
    </source>
</evidence>